<feature type="compositionally biased region" description="Low complexity" evidence="2">
    <location>
        <begin position="1154"/>
        <end position="1190"/>
    </location>
</feature>
<evidence type="ECO:0000256" key="2">
    <source>
        <dbReference type="SAM" id="MobiDB-lite"/>
    </source>
</evidence>
<keyword evidence="1" id="KW-0175">Coiled coil</keyword>
<proteinExistence type="predicted"/>
<evidence type="ECO:0000313" key="3">
    <source>
        <dbReference type="EMBL" id="KAG9322521.1"/>
    </source>
</evidence>
<feature type="coiled-coil region" evidence="1">
    <location>
        <begin position="1037"/>
        <end position="1085"/>
    </location>
</feature>
<feature type="compositionally biased region" description="Polar residues" evidence="2">
    <location>
        <begin position="85"/>
        <end position="95"/>
    </location>
</feature>
<sequence>MFPRSERFVEKIDVTPGPNHYDVKLNDDDPYKRFGFLGKTKRFTENAKEQGPHGTSTLGRGVGPYERNALSVSLPSLVIDDDANSPDTASVYSNGSTTPDYTRYTRRPSTPRSKSTDKLGSAFTTNSSRTEERLKREVCMQLTLSEMHTSRSSSFPHLVPLLFHFFQFHCTRHTGYHAVGSSQLADLADKFEKYRVSHQRDLDVVHEKQKKGEVMYQGAIKEKNSILTQLAAKESEIAELGVRHTMLKATLEKSEKAAAQVSDKIGKTTQLQKRIDELEKVLNRTRLSLGEQESGSNEYRQKLDQERKVLQEQLVQQKQAADLELAQAKEDRRLADERYQEEMAKAKNDSDFWKQKYEELEKIVKELERQLAAERRLIEELRAQMSKEREQLQTQINHAQERIEVIEREKAVTESTSSESIKQLQGEKETLDQQLQAARSDFAGLSEKHDASERVLQQQLALHSETVQAMTRQQEEQQQRFVRDQQEHSKARLELEQSIAHLITELGQNRDALLKVQGERSNLQDKYEQSKADLEQMTGEMEALKEQHENLQESFTQTQEEWSAMYASLLAQSTNDKMEADATIEQVRTDLQSKSEEYSQAMESIKTVQTELKIVESEREEAVMLRLEEEKKVEASLEQISKLEQESRDVSGQLAALQDCHNTMQKEHDRLQEKSQAQELAVKESHKSELERVIAEQEGREERYQSRIRELEAMQQVSLDQADSYRNSEREWESARSRLTEEVSVEKNKVLSLQTQLTETSAAREQESKASSECISMLQARCGTMESAFKNLFEQSASALEVNDSDAEDIWRTHSQAVMDVLTNHTAECSTIKAEHAALVQEKTAIENAAASVSSSLQEKESLFKKTESDHSDLLAKLDDLEGQIRLLKVQVELLEAENIGKVAIIRALQDEYEYQEKVIRDLSKFEDASKEVLRLEEELRTMTNHTRETDEWIKKAQEDIEKYRAAYVKADIAREETLLDMAKLHEELAESQNAKLEVENQLQAEVSILIKKNGLSSDELSRLSKMNVDSAQNMSLKQKVKQVTQLKEENLSLKKKNLGLSNTRDSLRLKCLQVERELEAYKAATVSMSCALSTSSVGQRPSRSSSVSGASSVISSSSALLGNSSTVSLIVSEQPSPTSGKLQLHGLTSTVLAATRPRSASTASTRSFSGGSTKTTGASTKPNSSNSSSHGGVANGKPPIRSRAARYNTAGHSTITGSS</sequence>
<feature type="coiled-coil region" evidence="1">
    <location>
        <begin position="864"/>
        <end position="898"/>
    </location>
</feature>
<gene>
    <name evidence="3" type="ORF">KVV02_001263</name>
</gene>
<feature type="compositionally biased region" description="Low complexity" evidence="2">
    <location>
        <begin position="96"/>
        <end position="113"/>
    </location>
</feature>
<accession>A0A9P8CXM1</accession>
<reference evidence="3" key="1">
    <citation type="submission" date="2021-07" db="EMBL/GenBank/DDBJ databases">
        <title>Draft genome of Mortierella alpina, strain LL118, isolated from an aspen leaf litter sample.</title>
        <authorList>
            <person name="Yang S."/>
            <person name="Vinatzer B.A."/>
        </authorList>
    </citation>
    <scope>NUCLEOTIDE SEQUENCE</scope>
    <source>
        <strain evidence="3">LL118</strain>
    </source>
</reference>
<dbReference type="EMBL" id="JAIFTL010000142">
    <property type="protein sequence ID" value="KAG9322521.1"/>
    <property type="molecule type" value="Genomic_DNA"/>
</dbReference>
<evidence type="ECO:0000313" key="4">
    <source>
        <dbReference type="Proteomes" id="UP000717515"/>
    </source>
</evidence>
<protein>
    <submittedName>
        <fullName evidence="3">Uncharacterized protein</fullName>
    </submittedName>
</protein>
<name>A0A9P8CXM1_MORAP</name>
<evidence type="ECO:0000256" key="1">
    <source>
        <dbReference type="SAM" id="Coils"/>
    </source>
</evidence>
<feature type="coiled-coil region" evidence="1">
    <location>
        <begin position="268"/>
        <end position="448"/>
    </location>
</feature>
<feature type="coiled-coil region" evidence="1">
    <location>
        <begin position="926"/>
        <end position="1002"/>
    </location>
</feature>
<organism evidence="3 4">
    <name type="scientific">Mortierella alpina</name>
    <name type="common">Oleaginous fungus</name>
    <name type="synonym">Mortierella renispora</name>
    <dbReference type="NCBI Taxonomy" id="64518"/>
    <lineage>
        <taxon>Eukaryota</taxon>
        <taxon>Fungi</taxon>
        <taxon>Fungi incertae sedis</taxon>
        <taxon>Mucoromycota</taxon>
        <taxon>Mortierellomycotina</taxon>
        <taxon>Mortierellomycetes</taxon>
        <taxon>Mortierellales</taxon>
        <taxon>Mortierellaceae</taxon>
        <taxon>Mortierella</taxon>
    </lineage>
</organism>
<feature type="region of interest" description="Disordered" evidence="2">
    <location>
        <begin position="81"/>
        <end position="132"/>
    </location>
</feature>
<dbReference type="AlphaFoldDB" id="A0A9P8CXM1"/>
<feature type="coiled-coil region" evidence="1">
    <location>
        <begin position="513"/>
        <end position="714"/>
    </location>
</feature>
<dbReference type="Proteomes" id="UP000717515">
    <property type="component" value="Unassembled WGS sequence"/>
</dbReference>
<comment type="caution">
    <text evidence="3">The sequence shown here is derived from an EMBL/GenBank/DDBJ whole genome shotgun (WGS) entry which is preliminary data.</text>
</comment>
<feature type="region of interest" description="Disordered" evidence="2">
    <location>
        <begin position="1154"/>
        <end position="1220"/>
    </location>
</feature>
<feature type="compositionally biased region" description="Polar residues" evidence="2">
    <location>
        <begin position="1211"/>
        <end position="1220"/>
    </location>
</feature>